<dbReference type="Proteomes" id="UP001596065">
    <property type="component" value="Unassembled WGS sequence"/>
</dbReference>
<evidence type="ECO:0000259" key="3">
    <source>
        <dbReference type="Pfam" id="PF12852"/>
    </source>
</evidence>
<feature type="domain" description="AraC-type transcription regulator ligand-binding" evidence="3">
    <location>
        <begin position="10"/>
        <end position="111"/>
    </location>
</feature>
<evidence type="ECO:0000256" key="2">
    <source>
        <dbReference type="SAM" id="MobiDB-lite"/>
    </source>
</evidence>
<reference evidence="5" key="1">
    <citation type="journal article" date="2019" name="Int. J. Syst. Evol. Microbiol.">
        <title>The Global Catalogue of Microorganisms (GCM) 10K type strain sequencing project: providing services to taxonomists for standard genome sequencing and annotation.</title>
        <authorList>
            <consortium name="The Broad Institute Genomics Platform"/>
            <consortium name="The Broad Institute Genome Sequencing Center for Infectious Disease"/>
            <person name="Wu L."/>
            <person name="Ma J."/>
        </authorList>
    </citation>
    <scope>NUCLEOTIDE SEQUENCE [LARGE SCALE GENOMIC DNA]</scope>
    <source>
        <strain evidence="5">KCTC 5701</strain>
    </source>
</reference>
<name>A0ABW0WHI0_STRNO</name>
<dbReference type="RefSeq" id="WP_344350851.1">
    <property type="nucleotide sequence ID" value="NZ_BAAASM010000037.1"/>
</dbReference>
<accession>A0ABW0WHI0</accession>
<comment type="caution">
    <text evidence="4">The sequence shown here is derived from an EMBL/GenBank/DDBJ whole genome shotgun (WGS) entry which is preliminary data.</text>
</comment>
<evidence type="ECO:0000256" key="1">
    <source>
        <dbReference type="ARBA" id="ARBA00023125"/>
    </source>
</evidence>
<organism evidence="4 5">
    <name type="scientific">Streptomyces nogalater</name>
    <dbReference type="NCBI Taxonomy" id="38314"/>
    <lineage>
        <taxon>Bacteria</taxon>
        <taxon>Bacillati</taxon>
        <taxon>Actinomycetota</taxon>
        <taxon>Actinomycetes</taxon>
        <taxon>Kitasatosporales</taxon>
        <taxon>Streptomycetaceae</taxon>
        <taxon>Streptomyces</taxon>
    </lineage>
</organism>
<dbReference type="EMBL" id="JBHSOE010000016">
    <property type="protein sequence ID" value="MFC5656254.1"/>
    <property type="molecule type" value="Genomic_DNA"/>
</dbReference>
<proteinExistence type="predicted"/>
<keyword evidence="5" id="KW-1185">Reference proteome</keyword>
<dbReference type="Pfam" id="PF12852">
    <property type="entry name" value="Cupin_6"/>
    <property type="match status" value="1"/>
</dbReference>
<evidence type="ECO:0000313" key="5">
    <source>
        <dbReference type="Proteomes" id="UP001596065"/>
    </source>
</evidence>
<sequence>MGRVDLKRLLAPYPRTPPVARPIDRYDAEKSPLADGPTALLTGIYRTVGDVGRRLLSALPELLVVPARAGTGSAVWALVDEELDVDLPGQQVVLDRLLDLLPARALRTWLAGPEAWYRALGGPVAGAALRALHTGPARPWTVSGSPRWRGCPAPRPPAGSPRWSVTRHWPT</sequence>
<keyword evidence="1" id="KW-0238">DNA-binding</keyword>
<feature type="region of interest" description="Disordered" evidence="2">
    <location>
        <begin position="143"/>
        <end position="171"/>
    </location>
</feature>
<dbReference type="InterPro" id="IPR032783">
    <property type="entry name" value="AraC_lig"/>
</dbReference>
<protein>
    <submittedName>
        <fullName evidence="4">Cupin domain-containing protein</fullName>
    </submittedName>
</protein>
<evidence type="ECO:0000313" key="4">
    <source>
        <dbReference type="EMBL" id="MFC5656254.1"/>
    </source>
</evidence>
<gene>
    <name evidence="4" type="ORF">ACFP3J_12240</name>
</gene>